<dbReference type="SUPFAM" id="SSF55729">
    <property type="entry name" value="Acyl-CoA N-acyltransferases (Nat)"/>
    <property type="match status" value="1"/>
</dbReference>
<keyword evidence="2" id="KW-1185">Reference proteome</keyword>
<dbReference type="EMBL" id="CP015922">
    <property type="protein sequence ID" value="ANI99419.1"/>
    <property type="molecule type" value="Genomic_DNA"/>
</dbReference>
<dbReference type="Pfam" id="PF04339">
    <property type="entry name" value="FemAB_like"/>
    <property type="match status" value="1"/>
</dbReference>
<reference evidence="2" key="1">
    <citation type="submission" date="2016-05" db="EMBL/GenBank/DDBJ databases">
        <title>Polynucleobacter sp. QLW-P1FAT50C-4 genome.</title>
        <authorList>
            <person name="Hahn M.W."/>
        </authorList>
    </citation>
    <scope>NUCLEOTIDE SEQUENCE [LARGE SCALE GENOMIC DNA]</scope>
    <source>
        <strain evidence="2">QLW-P1FAT50C-4</strain>
    </source>
</reference>
<dbReference type="InterPro" id="IPR016181">
    <property type="entry name" value="Acyl_CoA_acyltransferase"/>
</dbReference>
<dbReference type="OrthoDB" id="9776898at2"/>
<protein>
    <recommendedName>
        <fullName evidence="3">GNAT family N-acetyltransferase</fullName>
    </recommendedName>
</protein>
<dbReference type="PANTHER" id="PTHR47017:SF1">
    <property type="entry name" value="ACYL-COA"/>
    <property type="match status" value="1"/>
</dbReference>
<sequence length="390" mass="44336">MSGTDQLHLEILERLSDVSAADWNALLSTDAGPFLKHEFLSALEETGCVGGNTGWQVAHLVLKRAGQLIGAMPLYLKQHSYGEFVFDWSWAQAYEQQGLNYYPKVLCAIPFTPVQGSRFLCSPDANQTEVQSTLISGLKSLLTDNQLSSAHILFPMSAEAEYLKEQGFLLRDSVQFHWHNQDFQSFEQFLSVLTMKRRKNIRREREQVARESISFRHVPGDESTNQDWEFFFACYQNTYLEHQSSPYLSEEFFKLWAKGMPENLHLIIAQRDGTPIAASLLVVDKESSKAYGRYWGALMHIPCLHFETAYYQAIEYCITQGIQTFEGGAQGEHKMARGFLPTTIQSAHLIQDPRFSKAVAHFLEREHQGIGAYVDELSEHSPLKSTKVPP</sequence>
<dbReference type="Gene3D" id="3.40.630.30">
    <property type="match status" value="1"/>
</dbReference>
<organism evidence="1 2">
    <name type="scientific">Polynucleobacter wuianus</name>
    <dbReference type="NCBI Taxonomy" id="1743168"/>
    <lineage>
        <taxon>Bacteria</taxon>
        <taxon>Pseudomonadati</taxon>
        <taxon>Pseudomonadota</taxon>
        <taxon>Betaproteobacteria</taxon>
        <taxon>Burkholderiales</taxon>
        <taxon>Burkholderiaceae</taxon>
        <taxon>Polynucleobacter</taxon>
    </lineage>
</organism>
<name>A0A191UEH5_9BURK</name>
<evidence type="ECO:0000313" key="1">
    <source>
        <dbReference type="EMBL" id="ANI99419.1"/>
    </source>
</evidence>
<evidence type="ECO:0000313" key="2">
    <source>
        <dbReference type="Proteomes" id="UP000078463"/>
    </source>
</evidence>
<dbReference type="STRING" id="1743168.A8O14_04500"/>
<evidence type="ECO:0008006" key="3">
    <source>
        <dbReference type="Google" id="ProtNLM"/>
    </source>
</evidence>
<dbReference type="InterPro" id="IPR007434">
    <property type="entry name" value="FemAB-like"/>
</dbReference>
<dbReference type="KEGG" id="pwu:A8O14_04500"/>
<dbReference type="Proteomes" id="UP000078463">
    <property type="component" value="Chromosome"/>
</dbReference>
<proteinExistence type="predicted"/>
<dbReference type="PANTHER" id="PTHR47017">
    <property type="entry name" value="ACYL-COA"/>
    <property type="match status" value="1"/>
</dbReference>
<gene>
    <name evidence="1" type="ORF">A8O14_04500</name>
</gene>
<accession>A0A191UEH5</accession>
<dbReference type="AlphaFoldDB" id="A0A191UEH5"/>
<dbReference type="RefSeq" id="WP_068948435.1">
    <property type="nucleotide sequence ID" value="NZ_CP015922.1"/>
</dbReference>